<accession>A0A9N8H969</accession>
<dbReference type="Proteomes" id="UP001153069">
    <property type="component" value="Unassembled WGS sequence"/>
</dbReference>
<dbReference type="InterPro" id="IPR049500">
    <property type="entry name" value="Peptidase_M50B-like"/>
</dbReference>
<keyword evidence="2" id="KW-0812">Transmembrane</keyword>
<sequence length="296" mass="32632">MGSDSGDNGNQNGSDDGGSGDQWSCCNDDQTLFILLYIAFIALAMITWKTLIAKPMRLMSTFLHEMSHACACWFTGGDVYNIEVYDNEGGVTRYAGGCRSLIIPAGYCGVSVWSMIFVILSGGRRTATVAASVLTGALLLALCYSPNKTLVYISLAYALINCICIYIEWWVYTPLLQFLILFYGVCVGIFAIADISDDTIFRTIEHSDAYACYKEVWPCCLPKCIGIQWAIFAICCQLLGIWIALAEMSDECQDSTWWGCLADGDGVDWGDHEWDFEGFWEQASQNMEWGGGDGGN</sequence>
<dbReference type="AlphaFoldDB" id="A0A9N8H969"/>
<feature type="region of interest" description="Disordered" evidence="1">
    <location>
        <begin position="1"/>
        <end position="20"/>
    </location>
</feature>
<evidence type="ECO:0000313" key="3">
    <source>
        <dbReference type="EMBL" id="CAB9506393.1"/>
    </source>
</evidence>
<feature type="transmembrane region" description="Helical" evidence="2">
    <location>
        <begin position="150"/>
        <end position="169"/>
    </location>
</feature>
<reference evidence="3" key="1">
    <citation type="submission" date="2020-06" db="EMBL/GenBank/DDBJ databases">
        <authorList>
            <consortium name="Plant Systems Biology data submission"/>
        </authorList>
    </citation>
    <scope>NUCLEOTIDE SEQUENCE</scope>
    <source>
        <strain evidence="3">D6</strain>
    </source>
</reference>
<evidence type="ECO:0000256" key="1">
    <source>
        <dbReference type="SAM" id="MobiDB-lite"/>
    </source>
</evidence>
<keyword evidence="2" id="KW-0472">Membrane</keyword>
<gene>
    <name evidence="3" type="ORF">SEMRO_265_G102870.1</name>
</gene>
<keyword evidence="4" id="KW-1185">Reference proteome</keyword>
<dbReference type="PANTHER" id="PTHR33979:SF2">
    <property type="entry name" value="PEPTIDASE M50B-LIKE-DOMAIN-CONTAINING PROTEIN"/>
    <property type="match status" value="1"/>
</dbReference>
<dbReference type="PANTHER" id="PTHR33979">
    <property type="entry name" value="OS02G0221600 PROTEIN"/>
    <property type="match status" value="1"/>
</dbReference>
<feature type="transmembrane region" description="Helical" evidence="2">
    <location>
        <begin position="175"/>
        <end position="193"/>
    </location>
</feature>
<proteinExistence type="predicted"/>
<protein>
    <recommendedName>
        <fullName evidence="5">Peptidase M50B-like-domain-containing protein</fullName>
    </recommendedName>
</protein>
<dbReference type="OrthoDB" id="40823at2759"/>
<evidence type="ECO:0008006" key="5">
    <source>
        <dbReference type="Google" id="ProtNLM"/>
    </source>
</evidence>
<feature type="transmembrane region" description="Helical" evidence="2">
    <location>
        <begin position="101"/>
        <end position="120"/>
    </location>
</feature>
<keyword evidence="2" id="KW-1133">Transmembrane helix</keyword>
<evidence type="ECO:0000313" key="4">
    <source>
        <dbReference type="Proteomes" id="UP001153069"/>
    </source>
</evidence>
<evidence type="ECO:0000256" key="2">
    <source>
        <dbReference type="SAM" id="Phobius"/>
    </source>
</evidence>
<feature type="transmembrane region" description="Helical" evidence="2">
    <location>
        <begin position="32"/>
        <end position="52"/>
    </location>
</feature>
<feature type="compositionally biased region" description="Low complexity" evidence="1">
    <location>
        <begin position="1"/>
        <end position="14"/>
    </location>
</feature>
<name>A0A9N8H969_9STRA</name>
<dbReference type="Pfam" id="PF13398">
    <property type="entry name" value="Peptidase_M50B"/>
    <property type="match status" value="1"/>
</dbReference>
<feature type="transmembrane region" description="Helical" evidence="2">
    <location>
        <begin position="126"/>
        <end position="143"/>
    </location>
</feature>
<dbReference type="EMBL" id="CAICTM010000264">
    <property type="protein sequence ID" value="CAB9506393.1"/>
    <property type="molecule type" value="Genomic_DNA"/>
</dbReference>
<organism evidence="3 4">
    <name type="scientific">Seminavis robusta</name>
    <dbReference type="NCBI Taxonomy" id="568900"/>
    <lineage>
        <taxon>Eukaryota</taxon>
        <taxon>Sar</taxon>
        <taxon>Stramenopiles</taxon>
        <taxon>Ochrophyta</taxon>
        <taxon>Bacillariophyta</taxon>
        <taxon>Bacillariophyceae</taxon>
        <taxon>Bacillariophycidae</taxon>
        <taxon>Naviculales</taxon>
        <taxon>Naviculaceae</taxon>
        <taxon>Seminavis</taxon>
    </lineage>
</organism>
<comment type="caution">
    <text evidence="3">The sequence shown here is derived from an EMBL/GenBank/DDBJ whole genome shotgun (WGS) entry which is preliminary data.</text>
</comment>